<organism evidence="2 3">
    <name type="scientific">Schumannella luteola</name>
    <dbReference type="NCBI Taxonomy" id="472059"/>
    <lineage>
        <taxon>Bacteria</taxon>
        <taxon>Bacillati</taxon>
        <taxon>Actinomycetota</taxon>
        <taxon>Actinomycetes</taxon>
        <taxon>Micrococcales</taxon>
        <taxon>Microbacteriaceae</taxon>
        <taxon>Schumannella</taxon>
    </lineage>
</organism>
<evidence type="ECO:0000313" key="2">
    <source>
        <dbReference type="EMBL" id="NYG99657.1"/>
    </source>
</evidence>
<gene>
    <name evidence="2" type="ORF">BJ979_002283</name>
</gene>
<evidence type="ECO:0000256" key="1">
    <source>
        <dbReference type="SAM" id="Phobius"/>
    </source>
</evidence>
<feature type="transmembrane region" description="Helical" evidence="1">
    <location>
        <begin position="103"/>
        <end position="127"/>
    </location>
</feature>
<evidence type="ECO:0000313" key="3">
    <source>
        <dbReference type="Proteomes" id="UP000553888"/>
    </source>
</evidence>
<keyword evidence="1" id="KW-1133">Transmembrane helix</keyword>
<name>A0A852YIB9_9MICO</name>
<dbReference type="Proteomes" id="UP000553888">
    <property type="component" value="Unassembled WGS sequence"/>
</dbReference>
<keyword evidence="3" id="KW-1185">Reference proteome</keyword>
<feature type="transmembrane region" description="Helical" evidence="1">
    <location>
        <begin position="74"/>
        <end position="97"/>
    </location>
</feature>
<dbReference type="RefSeq" id="WP_179567976.1">
    <property type="nucleotide sequence ID" value="NZ_JACBZY010000001.1"/>
</dbReference>
<dbReference type="AlphaFoldDB" id="A0A852YIB9"/>
<comment type="caution">
    <text evidence="2">The sequence shown here is derived from an EMBL/GenBank/DDBJ whole genome shotgun (WGS) entry which is preliminary data.</text>
</comment>
<feature type="transmembrane region" description="Helical" evidence="1">
    <location>
        <begin position="41"/>
        <end position="62"/>
    </location>
</feature>
<feature type="transmembrane region" description="Helical" evidence="1">
    <location>
        <begin position="15"/>
        <end position="35"/>
    </location>
</feature>
<proteinExistence type="predicted"/>
<protein>
    <submittedName>
        <fullName evidence="2">Archaellum biogenesis protein FlaJ (TadC family)</fullName>
    </submittedName>
</protein>
<keyword evidence="1" id="KW-0812">Transmembrane</keyword>
<sequence>MTTAPLFRRILRDGAILALVVAVLGGGIGLIAAGVPGLLGGLIGALAAAVFLALTAASVLLAGRVTGGDLGSPLFFGVVLGSWLLKLVLFLVFSILLRGQPWLNPYVFFITVVVSVMGSLVIDVVAFQKSRVPYVETTLPGDVDGADAQADEPRGGV</sequence>
<reference evidence="2 3" key="1">
    <citation type="submission" date="2020-07" db="EMBL/GenBank/DDBJ databases">
        <title>Sequencing the genomes of 1000 actinobacteria strains.</title>
        <authorList>
            <person name="Klenk H.-P."/>
        </authorList>
    </citation>
    <scope>NUCLEOTIDE SEQUENCE [LARGE SCALE GENOMIC DNA]</scope>
    <source>
        <strain evidence="2 3">DSM 23141</strain>
    </source>
</reference>
<dbReference type="EMBL" id="JACBZY010000001">
    <property type="protein sequence ID" value="NYG99657.1"/>
    <property type="molecule type" value="Genomic_DNA"/>
</dbReference>
<accession>A0A852YIB9</accession>
<keyword evidence="1" id="KW-0472">Membrane</keyword>